<reference evidence="3" key="2">
    <citation type="submission" date="2024-04" db="EMBL/GenBank/DDBJ databases">
        <authorList>
            <person name="Chen Y."/>
            <person name="Shah S."/>
            <person name="Dougan E. K."/>
            <person name="Thang M."/>
            <person name="Chan C."/>
        </authorList>
    </citation>
    <scope>NUCLEOTIDE SEQUENCE [LARGE SCALE GENOMIC DNA]</scope>
</reference>
<evidence type="ECO:0000313" key="4">
    <source>
        <dbReference type="Proteomes" id="UP001152797"/>
    </source>
</evidence>
<evidence type="ECO:0000313" key="2">
    <source>
        <dbReference type="EMBL" id="CAI4006518.1"/>
    </source>
</evidence>
<evidence type="ECO:0000313" key="3">
    <source>
        <dbReference type="EMBL" id="CAL1159893.1"/>
    </source>
</evidence>
<name>A0A9P1DB05_9DINO</name>
<feature type="region of interest" description="Disordered" evidence="1">
    <location>
        <begin position="222"/>
        <end position="350"/>
    </location>
</feature>
<feature type="compositionally biased region" description="Basic residues" evidence="1">
    <location>
        <begin position="290"/>
        <end position="303"/>
    </location>
</feature>
<sequence length="462" mass="51348">MLQPRQRLTADPTVSVADLCGPLETYMDQERENNVFKVLEPPPQASWKSGCPTGWLSGLADLFKAYVIVAPKTIVSAKKHKQAMLRLLETKKWGHSKKNNDDAADMMDDWVRIGLAHLRILKQHADKREQAFRKCDKAQRQALDSILALINVDVGSQLALCPVDGDSQQSAEASPSPSPPHTTSNQSSQPVNPKSVSMDFNAIFDGVLQESEEDEQKEIKITYLKQPSSTGASSSKATQDAESPSPQKKNIFSLHMTEEEKDLMKSAAEAEPIARDGKSQNQRINAIAPKPKKNAKGKKKNAQKKTESKEKKTKGDAEEQSTRAPMKRPGAAPETLGLTQNEDEDKLKERIPEGIVEAALNLTKDLDPAEVSREVRRQRTTSNAYHRSEVLLMRQGMCKEDAQAVGRAKASTLKKKIPKEKTKNMKKSKEEQMGTQEIEKTEVLEETAMNSENTQKNPEDVD</sequence>
<feature type="compositionally biased region" description="Basic and acidic residues" evidence="1">
    <location>
        <begin position="419"/>
        <end position="443"/>
    </location>
</feature>
<dbReference type="Proteomes" id="UP001152797">
    <property type="component" value="Unassembled WGS sequence"/>
</dbReference>
<dbReference type="OrthoDB" id="492281at2759"/>
<feature type="region of interest" description="Disordered" evidence="1">
    <location>
        <begin position="407"/>
        <end position="462"/>
    </location>
</feature>
<dbReference type="EMBL" id="CAMXCT010003840">
    <property type="protein sequence ID" value="CAI4006518.1"/>
    <property type="molecule type" value="Genomic_DNA"/>
</dbReference>
<accession>A0A9P1DB05</accession>
<protein>
    <submittedName>
        <fullName evidence="2">Uncharacterized protein</fullName>
    </submittedName>
</protein>
<dbReference type="EMBL" id="CAMXCT020003840">
    <property type="protein sequence ID" value="CAL1159893.1"/>
    <property type="molecule type" value="Genomic_DNA"/>
</dbReference>
<organism evidence="2">
    <name type="scientific">Cladocopium goreaui</name>
    <dbReference type="NCBI Taxonomy" id="2562237"/>
    <lineage>
        <taxon>Eukaryota</taxon>
        <taxon>Sar</taxon>
        <taxon>Alveolata</taxon>
        <taxon>Dinophyceae</taxon>
        <taxon>Suessiales</taxon>
        <taxon>Symbiodiniaceae</taxon>
        <taxon>Cladocopium</taxon>
    </lineage>
</organism>
<dbReference type="EMBL" id="CAMXCT030003840">
    <property type="protein sequence ID" value="CAL4793830.1"/>
    <property type="molecule type" value="Genomic_DNA"/>
</dbReference>
<comment type="caution">
    <text evidence="2">The sequence shown here is derived from an EMBL/GenBank/DDBJ whole genome shotgun (WGS) entry which is preliminary data.</text>
</comment>
<feature type="compositionally biased region" description="Basic and acidic residues" evidence="1">
    <location>
        <begin position="304"/>
        <end position="321"/>
    </location>
</feature>
<gene>
    <name evidence="2" type="ORF">C1SCF055_LOCUS32150</name>
</gene>
<dbReference type="AlphaFoldDB" id="A0A9P1DB05"/>
<evidence type="ECO:0000256" key="1">
    <source>
        <dbReference type="SAM" id="MobiDB-lite"/>
    </source>
</evidence>
<reference evidence="2" key="1">
    <citation type="submission" date="2022-10" db="EMBL/GenBank/DDBJ databases">
        <authorList>
            <person name="Chen Y."/>
            <person name="Dougan E. K."/>
            <person name="Chan C."/>
            <person name="Rhodes N."/>
            <person name="Thang M."/>
        </authorList>
    </citation>
    <scope>NUCLEOTIDE SEQUENCE</scope>
</reference>
<feature type="region of interest" description="Disordered" evidence="1">
    <location>
        <begin position="164"/>
        <end position="196"/>
    </location>
</feature>
<feature type="compositionally biased region" description="Low complexity" evidence="1">
    <location>
        <begin position="167"/>
        <end position="190"/>
    </location>
</feature>
<keyword evidence="4" id="KW-1185">Reference proteome</keyword>
<proteinExistence type="predicted"/>
<feature type="compositionally biased region" description="Polar residues" evidence="1">
    <location>
        <begin position="225"/>
        <end position="250"/>
    </location>
</feature>